<evidence type="ECO:0000256" key="1">
    <source>
        <dbReference type="ARBA" id="ARBA00004127"/>
    </source>
</evidence>
<dbReference type="InterPro" id="IPR000699">
    <property type="entry name" value="RIH_dom"/>
</dbReference>
<evidence type="ECO:0000256" key="2">
    <source>
        <dbReference type="ARBA" id="ARBA00022448"/>
    </source>
</evidence>
<keyword evidence="10" id="KW-0675">Receptor</keyword>
<feature type="domain" description="RIH" evidence="14">
    <location>
        <begin position="104"/>
        <end position="300"/>
    </location>
</feature>
<evidence type="ECO:0000313" key="17">
    <source>
        <dbReference type="EMBL" id="TNM86435.1"/>
    </source>
</evidence>
<keyword evidence="3" id="KW-0109">Calcium transport</keyword>
<dbReference type="GO" id="GO:0016020">
    <property type="term" value="C:membrane"/>
    <property type="evidence" value="ECO:0007669"/>
    <property type="project" value="InterPro"/>
</dbReference>
<feature type="region of interest" description="Disordered" evidence="13">
    <location>
        <begin position="731"/>
        <end position="769"/>
    </location>
</feature>
<evidence type="ECO:0000313" key="18">
    <source>
        <dbReference type="Proteomes" id="UP000516260"/>
    </source>
</evidence>
<evidence type="ECO:0000256" key="6">
    <source>
        <dbReference type="ARBA" id="ARBA00022737"/>
    </source>
</evidence>
<keyword evidence="3" id="KW-0106">Calcium</keyword>
<evidence type="ECO:0000256" key="13">
    <source>
        <dbReference type="SAM" id="MobiDB-lite"/>
    </source>
</evidence>
<protein>
    <recommendedName>
        <fullName evidence="19">Inositol 1,4,5-trisphosphate receptor type 3</fullName>
    </recommendedName>
</protein>
<evidence type="ECO:0000259" key="15">
    <source>
        <dbReference type="Pfam" id="PF02815"/>
    </source>
</evidence>
<feature type="domain" description="RIH" evidence="14">
    <location>
        <begin position="808"/>
        <end position="912"/>
    </location>
</feature>
<keyword evidence="12" id="KW-0407">Ion channel</keyword>
<accession>A0A4Z2B372</accession>
<keyword evidence="11" id="KW-1071">Ligand-gated ion channel</keyword>
<comment type="subcellular location">
    <subcellularLocation>
        <location evidence="1">Endomembrane system</location>
        <topology evidence="1">Multi-pass membrane protein</topology>
    </subcellularLocation>
</comment>
<evidence type="ECO:0000256" key="5">
    <source>
        <dbReference type="ARBA" id="ARBA00022692"/>
    </source>
</evidence>
<feature type="domain" description="RyR/IP3R Homology associated" evidence="16">
    <location>
        <begin position="1425"/>
        <end position="1531"/>
    </location>
</feature>
<dbReference type="PANTHER" id="PTHR45816:SF1">
    <property type="entry name" value="INOSITOL 1,4,5-TRISPHOSPHATE RECEPTOR"/>
    <property type="match status" value="1"/>
</dbReference>
<evidence type="ECO:0000256" key="8">
    <source>
        <dbReference type="ARBA" id="ARBA00023065"/>
    </source>
</evidence>
<evidence type="ECO:0000256" key="4">
    <source>
        <dbReference type="ARBA" id="ARBA00022673"/>
    </source>
</evidence>
<dbReference type="GO" id="GO:0005262">
    <property type="term" value="F:calcium channel activity"/>
    <property type="evidence" value="ECO:0007669"/>
    <property type="project" value="UniProtKB-KW"/>
</dbReference>
<dbReference type="Pfam" id="PF02815">
    <property type="entry name" value="MIR"/>
    <property type="match status" value="1"/>
</dbReference>
<evidence type="ECO:0000256" key="11">
    <source>
        <dbReference type="ARBA" id="ARBA00023286"/>
    </source>
</evidence>
<dbReference type="SUPFAM" id="SSF100909">
    <property type="entry name" value="IP3 receptor type 1 binding core, domain 2"/>
    <property type="match status" value="2"/>
</dbReference>
<dbReference type="InterPro" id="IPR013662">
    <property type="entry name" value="RIH_assoc-dom"/>
</dbReference>
<dbReference type="InterPro" id="IPR036300">
    <property type="entry name" value="MIR_dom_sf"/>
</dbReference>
<evidence type="ECO:0000256" key="3">
    <source>
        <dbReference type="ARBA" id="ARBA00022568"/>
    </source>
</evidence>
<evidence type="ECO:0000256" key="7">
    <source>
        <dbReference type="ARBA" id="ARBA00022989"/>
    </source>
</evidence>
<dbReference type="GO" id="GO:0012505">
    <property type="term" value="C:endomembrane system"/>
    <property type="evidence" value="ECO:0007669"/>
    <property type="project" value="UniProtKB-SubCell"/>
</dbReference>
<keyword evidence="2" id="KW-0813">Transport</keyword>
<dbReference type="Gene3D" id="2.80.10.50">
    <property type="match status" value="1"/>
</dbReference>
<organism evidence="17 18">
    <name type="scientific">Takifugu bimaculatus</name>
    <dbReference type="NCBI Taxonomy" id="433685"/>
    <lineage>
        <taxon>Eukaryota</taxon>
        <taxon>Metazoa</taxon>
        <taxon>Chordata</taxon>
        <taxon>Craniata</taxon>
        <taxon>Vertebrata</taxon>
        <taxon>Euteleostomi</taxon>
        <taxon>Actinopterygii</taxon>
        <taxon>Neopterygii</taxon>
        <taxon>Teleostei</taxon>
        <taxon>Neoteleostei</taxon>
        <taxon>Acanthomorphata</taxon>
        <taxon>Eupercaria</taxon>
        <taxon>Tetraodontiformes</taxon>
        <taxon>Tetradontoidea</taxon>
        <taxon>Tetraodontidae</taxon>
        <taxon>Takifugu</taxon>
    </lineage>
</organism>
<sequence length="1702" mass="194135">MGTDIASLFELDPTTLQKTDSFVPRNSYVRLRHLCTNTWIQSTNVPIDIDEERPIRLMLGTCPTKEDKEAFAIVSVPVMEIRDLDFANDASAMLCTVVDKFAIKLLEDVVFFVADVINSGQQVLDVVMSKVNRERQKLMREQNILKQIFGILKAPFKERSGGEGPLLRLEELADQKNSPYQYMFRLCYRVLRHSQEDYRKNQEYIAKQFGVMQSQIGYDILAEDTITALLHNNRKLLEKHITKTEVETFVSLVRKNREPRFLDYLSDLCVSNNVAIPVTQELICKCVLEPKNQDILIKTERRIPKDSAPGGVQGEYLAMDDYGDEDEVWLVWMDKTSEKQEKSIRQLAQEARQGNAHDENVLTYYRYQLKLFARMCLDRQYLAIDEISKQLDVELIFLCMMDETLPFDLRASFCRLMLHAHVDRDPQELVTPVKFARLWTEIPTSISIKDYDSNMDDSRDNKKNRFSNTMVFMEEYLNNVLNDELPFHNEEKNKLTYEVVSLARHLIYFGFYSFFELLRLTRTLLGIIDCRPNPGYAGLLINDDGTGKNVKRSIHGVGQMMSTMVLNRKASIFGGAGARGGSLGAGLVLEGQRCGKDSIDKMDITVMDTKLKILEILQFILNVRLDYRLSFLLSVFKKDFVDVYPMADADATTNLEQAATINLQHIGEQAEAMFGVGKGNSILEMDDEGGRMFLRVQLLISSQDVENYKLIKADLDRLRTLVEKSELWVEKKNSGGGDGKKEKKDKKEKEEGASEDAPPKKEKADKGNENYHNVKEILERLNKMCSTGVWKKQQRLLKNMGAHKVMLDLLQVSYDQKFCMGNQENQALLHKNLNLFLNPGLLEAETVQHIFSNNYQLCSEISESVLQHFIHCLATHGRHVQYLNFLHTIIKAEGKYVKKCQDMIMTELTNAGEDVVVFYNDKTSFNAMLQLMAESREGVGENSPLRYHISLVELLAACAEGKNVYTEIKCTSLLPLEDVVRVVTHEDCITEVKMAYVNFVNHCYVDTEVEMKEIYTSNHIWKLFEDFTVDMARVCNKREKRLSDPILEKYIINVVFDTINAFFSSPFSENSTSLQTHHTIVTQLLQSSVRLLDCPWLQQQHRGQAQISSMLSTSALNSLSRTNPNYRSTSRSSRPVASTNPWDYKNIIEKLQDVINTLEERLKPLVNAELSVLVDVLHQPELLFLEGTDARQRCESGGFISKLIQHTKALMSAEEKLCIKVLRILQEMLIRTLDFDEKGIPLRKVLLQNYLFPNKKTNPKNDLAELGAAGGEQDRDWAAVAAVQCRLDREGGTKLFTDLVMSTKNDKIFQESIQLAICLLEGGNTEIQNSFYKLMMGDNKSEKFFKVLHDRMKEAQTDIKATVSVNVGEMTYKANEKELETVLPSAGHPLLVQGQSIAPIPGNAVLPVQPVAEQKEVETEMGPAVTIMKPILRFLQLLCENHNQDLQNFLRCQNNKTNYNLVCETLQFLDIMCGSTTGGLGLLGLYINESNVHLIIQTLETLTEYCQGPCQENQTCIVTHESNGIDIITALILNDISPLCRYRMEMVLQLKDNASKLLLALMESRHDSENAERIMINLRPRELVEIIKKAYNQESEECEEDEVSPREVGHNIYILAQQLNLNNRPLSQMLKSSAPAAVVEQDPLEYYEQHTAQIEIVREDRSMEQIVFPVHPICEFLTEDSKFRVFNYHGAGRAGLQGHALL</sequence>
<keyword evidence="4" id="KW-0107">Calcium channel</keyword>
<keyword evidence="8" id="KW-0406">Ion transport</keyword>
<evidence type="ECO:0008006" key="19">
    <source>
        <dbReference type="Google" id="ProtNLM"/>
    </source>
</evidence>
<dbReference type="InterPro" id="IPR015925">
    <property type="entry name" value="Ryanodine_IP3_receptor"/>
</dbReference>
<name>A0A4Z2B372_9TELE</name>
<gene>
    <name evidence="17" type="ORF">fugu_006665</name>
</gene>
<keyword evidence="18" id="KW-1185">Reference proteome</keyword>
<dbReference type="EMBL" id="SWLE01000020">
    <property type="protein sequence ID" value="TNM86435.1"/>
    <property type="molecule type" value="Genomic_DNA"/>
</dbReference>
<evidence type="ECO:0000259" key="16">
    <source>
        <dbReference type="Pfam" id="PF08454"/>
    </source>
</evidence>
<keyword evidence="9" id="KW-0472">Membrane</keyword>
<evidence type="ECO:0000256" key="12">
    <source>
        <dbReference type="ARBA" id="ARBA00023303"/>
    </source>
</evidence>
<dbReference type="SUPFAM" id="SSF82109">
    <property type="entry name" value="MIR domain"/>
    <property type="match status" value="1"/>
</dbReference>
<dbReference type="Pfam" id="PF08454">
    <property type="entry name" value="RIH_assoc"/>
    <property type="match status" value="1"/>
</dbReference>
<dbReference type="FunFam" id="1.25.10.30:FF:000001">
    <property type="entry name" value="Inositol 1,4,5-trisphosphate receptor, type 2"/>
    <property type="match status" value="1"/>
</dbReference>
<evidence type="ECO:0000256" key="10">
    <source>
        <dbReference type="ARBA" id="ARBA00023170"/>
    </source>
</evidence>
<keyword evidence="6" id="KW-0677">Repeat</keyword>
<dbReference type="PANTHER" id="PTHR45816">
    <property type="entry name" value="MIR DOMAIN-CONTAINING PROTEIN"/>
    <property type="match status" value="1"/>
</dbReference>
<dbReference type="InterPro" id="IPR016093">
    <property type="entry name" value="MIR_motif"/>
</dbReference>
<dbReference type="Pfam" id="PF01365">
    <property type="entry name" value="RYDR_ITPR"/>
    <property type="match status" value="2"/>
</dbReference>
<dbReference type="Gene3D" id="1.25.10.30">
    <property type="entry name" value="IP3 receptor type 1 binding core, RIH domain"/>
    <property type="match status" value="1"/>
</dbReference>
<keyword evidence="7" id="KW-1133">Transmembrane helix</keyword>
<dbReference type="InterPro" id="IPR016024">
    <property type="entry name" value="ARM-type_fold"/>
</dbReference>
<keyword evidence="5" id="KW-0812">Transmembrane</keyword>
<comment type="caution">
    <text evidence="17">The sequence shown here is derived from an EMBL/GenBank/DDBJ whole genome shotgun (WGS) entry which is preliminary data.</text>
</comment>
<evidence type="ECO:0000259" key="14">
    <source>
        <dbReference type="Pfam" id="PF01365"/>
    </source>
</evidence>
<dbReference type="SUPFAM" id="SSF48371">
    <property type="entry name" value="ARM repeat"/>
    <property type="match status" value="1"/>
</dbReference>
<evidence type="ECO:0000256" key="9">
    <source>
        <dbReference type="ARBA" id="ARBA00023136"/>
    </source>
</evidence>
<dbReference type="Proteomes" id="UP000516260">
    <property type="component" value="Chromosome 7"/>
</dbReference>
<reference evidence="17 18" key="1">
    <citation type="submission" date="2019-04" db="EMBL/GenBank/DDBJ databases">
        <title>The sequence and de novo assembly of Takifugu bimaculatus genome using PacBio and Hi-C technologies.</title>
        <authorList>
            <person name="Xu P."/>
            <person name="Liu B."/>
            <person name="Zhou Z."/>
        </authorList>
    </citation>
    <scope>NUCLEOTIDE SEQUENCE [LARGE SCALE GENOMIC DNA]</scope>
    <source>
        <strain evidence="17">TB-2018</strain>
        <tissue evidence="17">Muscle</tissue>
    </source>
</reference>
<feature type="domain" description="MIR" evidence="15">
    <location>
        <begin position="3"/>
        <end position="73"/>
    </location>
</feature>
<dbReference type="InterPro" id="IPR035910">
    <property type="entry name" value="RyR/IP3R_RIH_dom_sf"/>
</dbReference>
<proteinExistence type="predicted"/>